<comment type="caution">
    <text evidence="1">The sequence shown here is derived from an EMBL/GenBank/DDBJ whole genome shotgun (WGS) entry which is preliminary data.</text>
</comment>
<dbReference type="RefSeq" id="WP_041901956.1">
    <property type="nucleotide sequence ID" value="NZ_JXLT01000005.1"/>
</dbReference>
<evidence type="ECO:0008006" key="3">
    <source>
        <dbReference type="Google" id="ProtNLM"/>
    </source>
</evidence>
<reference evidence="1 2" key="1">
    <citation type="submission" date="2015-01" db="EMBL/GenBank/DDBJ databases">
        <title>Draft Genome Sequences of Four Bacillus thermoamylovorans Strains, Isolated From Food Products.</title>
        <authorList>
            <person name="Krawcyk A.O."/>
            <person name="Berendsen E.M."/>
            <person name="Eijlander R.T."/>
            <person name="de Jong A."/>
            <person name="Wells-Bennik M."/>
            <person name="Kuipers O.P."/>
        </authorList>
    </citation>
    <scope>NUCLEOTIDE SEQUENCE [LARGE SCALE GENOMIC DNA]</scope>
    <source>
        <strain evidence="1 2">B4167</strain>
    </source>
</reference>
<name>A0ABD4AAX3_9BACI</name>
<evidence type="ECO:0000313" key="1">
    <source>
        <dbReference type="EMBL" id="KIO74238.1"/>
    </source>
</evidence>
<dbReference type="EMBL" id="JXLU01000010">
    <property type="protein sequence ID" value="KIO74238.1"/>
    <property type="molecule type" value="Genomic_DNA"/>
</dbReference>
<organism evidence="1 2">
    <name type="scientific">Caldibacillus thermoamylovorans</name>
    <dbReference type="NCBI Taxonomy" id="35841"/>
    <lineage>
        <taxon>Bacteria</taxon>
        <taxon>Bacillati</taxon>
        <taxon>Bacillota</taxon>
        <taxon>Bacilli</taxon>
        <taxon>Bacillales</taxon>
        <taxon>Bacillaceae</taxon>
        <taxon>Caldibacillus</taxon>
    </lineage>
</organism>
<dbReference type="Proteomes" id="UP000032076">
    <property type="component" value="Unassembled WGS sequence"/>
</dbReference>
<dbReference type="AlphaFoldDB" id="A0ABD4AAX3"/>
<accession>A0ABD4AAX3</accession>
<sequence length="80" mass="9444">MFGSKRLYASLIKEDDLEELYQIYISNKDYLQLTEGISDGIGVYTKEQMLRDFQVAEWMGRKTLGIYMRDNMKHGCSLFF</sequence>
<protein>
    <recommendedName>
        <fullName evidence="3">N-acetyltransferase domain-containing protein</fullName>
    </recommendedName>
</protein>
<evidence type="ECO:0000313" key="2">
    <source>
        <dbReference type="Proteomes" id="UP000032076"/>
    </source>
</evidence>
<proteinExistence type="predicted"/>
<gene>
    <name evidence="1" type="ORF">B4167_0516</name>
</gene>